<dbReference type="PANTHER" id="PTHR34776">
    <property type="entry name" value="F17F16.3 PROTEIN"/>
    <property type="match status" value="1"/>
</dbReference>
<keyword evidence="3" id="KW-1185">Reference proteome</keyword>
<feature type="compositionally biased region" description="Polar residues" evidence="1">
    <location>
        <begin position="273"/>
        <end position="286"/>
    </location>
</feature>
<sequence>MTATTRSAAKDHPEGAAPASEASSGAKHKVEDGAKSPDAKRAKKEGGGKTQKTIEETIGGGGQNDQASNNNKDDTKKEKPSSTTKNQQPNDGDLNDEKSSTTTAVDPNGRKESLASSILEKGIIYFFHRGRINIPTPSSVNEIARTYFILRPLSKTASLSAGGPIGDEGNSRLCAIPKKVLPQSGKDRFISFVEKTHASFSELKSNFLAANDYDTKTAGTRHSPAATPVGEGVYAITSTGNDSHLAYILTLPEELGEVQKKMGLKERGSFVISTRNPQYPSPQNTRLPKGAEYPEEVREEFRSLRWAATTPKHLDYVNTQFLLVGDSSGLDKALEPQAQDKKEGNEEPVEELERLEEEDAERMKDLSKDDASRIFADLQADAGGLPKLQTTF</sequence>
<evidence type="ECO:0000313" key="2">
    <source>
        <dbReference type="EMBL" id="KAK4185752.1"/>
    </source>
</evidence>
<dbReference type="Proteomes" id="UP001302126">
    <property type="component" value="Unassembled WGS sequence"/>
</dbReference>
<dbReference type="EMBL" id="MU864441">
    <property type="protein sequence ID" value="KAK4185752.1"/>
    <property type="molecule type" value="Genomic_DNA"/>
</dbReference>
<feature type="compositionally biased region" description="Basic and acidic residues" evidence="1">
    <location>
        <begin position="335"/>
        <end position="345"/>
    </location>
</feature>
<feature type="region of interest" description="Disordered" evidence="1">
    <location>
        <begin position="1"/>
        <end position="109"/>
    </location>
</feature>
<comment type="caution">
    <text evidence="2">The sequence shown here is derived from an EMBL/GenBank/DDBJ whole genome shotgun (WGS) entry which is preliminary data.</text>
</comment>
<feature type="compositionally biased region" description="Basic and acidic residues" evidence="1">
    <location>
        <begin position="71"/>
        <end position="80"/>
    </location>
</feature>
<reference evidence="2" key="1">
    <citation type="journal article" date="2023" name="Mol. Phylogenet. Evol.">
        <title>Genome-scale phylogeny and comparative genomics of the fungal order Sordariales.</title>
        <authorList>
            <person name="Hensen N."/>
            <person name="Bonometti L."/>
            <person name="Westerberg I."/>
            <person name="Brannstrom I.O."/>
            <person name="Guillou S."/>
            <person name="Cros-Aarteil S."/>
            <person name="Calhoun S."/>
            <person name="Haridas S."/>
            <person name="Kuo A."/>
            <person name="Mondo S."/>
            <person name="Pangilinan J."/>
            <person name="Riley R."/>
            <person name="LaButti K."/>
            <person name="Andreopoulos B."/>
            <person name="Lipzen A."/>
            <person name="Chen C."/>
            <person name="Yan M."/>
            <person name="Daum C."/>
            <person name="Ng V."/>
            <person name="Clum A."/>
            <person name="Steindorff A."/>
            <person name="Ohm R.A."/>
            <person name="Martin F."/>
            <person name="Silar P."/>
            <person name="Natvig D.O."/>
            <person name="Lalanne C."/>
            <person name="Gautier V."/>
            <person name="Ament-Velasquez S.L."/>
            <person name="Kruys A."/>
            <person name="Hutchinson M.I."/>
            <person name="Powell A.J."/>
            <person name="Barry K."/>
            <person name="Miller A.N."/>
            <person name="Grigoriev I.V."/>
            <person name="Debuchy R."/>
            <person name="Gladieux P."/>
            <person name="Hiltunen Thoren M."/>
            <person name="Johannesson H."/>
        </authorList>
    </citation>
    <scope>NUCLEOTIDE SEQUENCE</scope>
    <source>
        <strain evidence="2">PSN309</strain>
    </source>
</reference>
<feature type="compositionally biased region" description="Polar residues" evidence="1">
    <location>
        <begin position="81"/>
        <end position="90"/>
    </location>
</feature>
<evidence type="ECO:0008006" key="4">
    <source>
        <dbReference type="Google" id="ProtNLM"/>
    </source>
</evidence>
<organism evidence="2 3">
    <name type="scientific">Podospora australis</name>
    <dbReference type="NCBI Taxonomy" id="1536484"/>
    <lineage>
        <taxon>Eukaryota</taxon>
        <taxon>Fungi</taxon>
        <taxon>Dikarya</taxon>
        <taxon>Ascomycota</taxon>
        <taxon>Pezizomycotina</taxon>
        <taxon>Sordariomycetes</taxon>
        <taxon>Sordariomycetidae</taxon>
        <taxon>Sordariales</taxon>
        <taxon>Podosporaceae</taxon>
        <taxon>Podospora</taxon>
    </lineage>
</organism>
<name>A0AAN7AH47_9PEZI</name>
<feature type="compositionally biased region" description="Acidic residues" evidence="1">
    <location>
        <begin position="346"/>
        <end position="360"/>
    </location>
</feature>
<gene>
    <name evidence="2" type="ORF">QBC35DRAFT_388815</name>
</gene>
<feature type="region of interest" description="Disordered" evidence="1">
    <location>
        <begin position="273"/>
        <end position="292"/>
    </location>
</feature>
<dbReference type="AlphaFoldDB" id="A0AAN7AH47"/>
<proteinExistence type="predicted"/>
<evidence type="ECO:0000313" key="3">
    <source>
        <dbReference type="Proteomes" id="UP001302126"/>
    </source>
</evidence>
<reference evidence="2" key="2">
    <citation type="submission" date="2023-05" db="EMBL/GenBank/DDBJ databases">
        <authorList>
            <consortium name="Lawrence Berkeley National Laboratory"/>
            <person name="Steindorff A."/>
            <person name="Hensen N."/>
            <person name="Bonometti L."/>
            <person name="Westerberg I."/>
            <person name="Brannstrom I.O."/>
            <person name="Guillou S."/>
            <person name="Cros-Aarteil S."/>
            <person name="Calhoun S."/>
            <person name="Haridas S."/>
            <person name="Kuo A."/>
            <person name="Mondo S."/>
            <person name="Pangilinan J."/>
            <person name="Riley R."/>
            <person name="Labutti K."/>
            <person name="Andreopoulos B."/>
            <person name="Lipzen A."/>
            <person name="Chen C."/>
            <person name="Yanf M."/>
            <person name="Daum C."/>
            <person name="Ng V."/>
            <person name="Clum A."/>
            <person name="Ohm R."/>
            <person name="Martin F."/>
            <person name="Silar P."/>
            <person name="Natvig D."/>
            <person name="Lalanne C."/>
            <person name="Gautier V."/>
            <person name="Ament-Velasquez S.L."/>
            <person name="Kruys A."/>
            <person name="Hutchinson M.I."/>
            <person name="Powell A.J."/>
            <person name="Barry K."/>
            <person name="Miller A.N."/>
            <person name="Grigoriev I.V."/>
            <person name="Debuchy R."/>
            <person name="Gladieux P."/>
            <person name="Thoren M.H."/>
            <person name="Johannesson H."/>
        </authorList>
    </citation>
    <scope>NUCLEOTIDE SEQUENCE</scope>
    <source>
        <strain evidence="2">PSN309</strain>
    </source>
</reference>
<feature type="compositionally biased region" description="Low complexity" evidence="1">
    <location>
        <begin position="15"/>
        <end position="25"/>
    </location>
</feature>
<protein>
    <recommendedName>
        <fullName evidence="4">BTB domain transcription factor</fullName>
    </recommendedName>
</protein>
<dbReference type="PANTHER" id="PTHR34776:SF1">
    <property type="entry name" value="F17F16.3 PROTEIN"/>
    <property type="match status" value="1"/>
</dbReference>
<feature type="compositionally biased region" description="Basic and acidic residues" evidence="1">
    <location>
        <begin position="28"/>
        <end position="55"/>
    </location>
</feature>
<feature type="region of interest" description="Disordered" evidence="1">
    <location>
        <begin position="335"/>
        <end position="368"/>
    </location>
</feature>
<evidence type="ECO:0000256" key="1">
    <source>
        <dbReference type="SAM" id="MobiDB-lite"/>
    </source>
</evidence>
<accession>A0AAN7AH47</accession>